<dbReference type="Proteomes" id="UP000663868">
    <property type="component" value="Unassembled WGS sequence"/>
</dbReference>
<evidence type="ECO:0000256" key="1">
    <source>
        <dbReference type="SAM" id="Phobius"/>
    </source>
</evidence>
<keyword evidence="1" id="KW-0472">Membrane</keyword>
<evidence type="ECO:0000313" key="2">
    <source>
        <dbReference type="EMBL" id="CAF4167289.1"/>
    </source>
</evidence>
<comment type="caution">
    <text evidence="2">The sequence shown here is derived from an EMBL/GenBank/DDBJ whole genome shotgun (WGS) entry which is preliminary data.</text>
</comment>
<organism evidence="2 3">
    <name type="scientific">Adineta steineri</name>
    <dbReference type="NCBI Taxonomy" id="433720"/>
    <lineage>
        <taxon>Eukaryota</taxon>
        <taxon>Metazoa</taxon>
        <taxon>Spiralia</taxon>
        <taxon>Gnathifera</taxon>
        <taxon>Rotifera</taxon>
        <taxon>Eurotatoria</taxon>
        <taxon>Bdelloidea</taxon>
        <taxon>Adinetida</taxon>
        <taxon>Adinetidae</taxon>
        <taxon>Adineta</taxon>
    </lineage>
</organism>
<name>A0A819Z1U8_9BILA</name>
<accession>A0A819Z1U8</accession>
<feature type="transmembrane region" description="Helical" evidence="1">
    <location>
        <begin position="270"/>
        <end position="292"/>
    </location>
</feature>
<evidence type="ECO:0000313" key="3">
    <source>
        <dbReference type="Proteomes" id="UP000663868"/>
    </source>
</evidence>
<proteinExistence type="predicted"/>
<feature type="non-terminal residue" evidence="2">
    <location>
        <position position="1"/>
    </location>
</feature>
<gene>
    <name evidence="2" type="ORF">KXQ929_LOCUS38176</name>
</gene>
<keyword evidence="1" id="KW-1133">Transmembrane helix</keyword>
<keyword evidence="1" id="KW-0812">Transmembrane</keyword>
<sequence length="553" mass="63350">PDIFNQLYVKYPETLKCTCSNVTLPYETFVSHKITFHPVCSSIFIAEKWIRELYLSNASQYGVRDFRTTAHSQFELLAKFCLLSGQIVQQNRIDIDKNEFVTIDLLSEEQVQIQRTQKSLETSDLCHGLGLDEGTCETDNPVVTTTFTLYSGKLFTIDMRKELKQWVGSPYIEGFFAGCTPLEGLLESTLDCLYDMKCVQLLIDNFPTLNRLNISFMDSILVSPKQNKTVYDHLSDLFTDEWSIDTNYSKYYSECAPTSCTYTIIDQINFSYAFTLLISIYGGLIIILRLIAPFLVNISMKFNCCSRNRGIHLWSYKISLNRLGQSAKRLNLFKTAEDRTENSIKQQKITTYVYLILLTGSLLVLIIFTSLSTQTVTIHEVNPSLMIYKDLQAMYSSTLKCPCSNIVIRYDKFMSLSPTLHQVCSSNFVHDGFLSVLNGKGSSETKNDWTIRAFSHFQLLTKLCRLANETIKAAVDRFIMRSIVISNVLNENDFNTQINVTLDQFYQSTIADFRFAVDIQRLFVQIDQPYTGKAPTGHRINCCSHNVTMFYEH</sequence>
<protein>
    <submittedName>
        <fullName evidence="2">Uncharacterized protein</fullName>
    </submittedName>
</protein>
<dbReference type="AlphaFoldDB" id="A0A819Z1U8"/>
<dbReference type="EMBL" id="CAJOBB010006663">
    <property type="protein sequence ID" value="CAF4167289.1"/>
    <property type="molecule type" value="Genomic_DNA"/>
</dbReference>
<feature type="transmembrane region" description="Helical" evidence="1">
    <location>
        <begin position="352"/>
        <end position="371"/>
    </location>
</feature>
<reference evidence="2" key="1">
    <citation type="submission" date="2021-02" db="EMBL/GenBank/DDBJ databases">
        <authorList>
            <person name="Nowell W R."/>
        </authorList>
    </citation>
    <scope>NUCLEOTIDE SEQUENCE</scope>
</reference>